<dbReference type="Pfam" id="PF07727">
    <property type="entry name" value="RVT_2"/>
    <property type="match status" value="1"/>
</dbReference>
<evidence type="ECO:0000259" key="1">
    <source>
        <dbReference type="Pfam" id="PF07727"/>
    </source>
</evidence>
<reference evidence="2 3" key="1">
    <citation type="journal article" date="2023" name="Hortic Res">
        <title>The complete reference genome for grapevine (Vitis vinifera L.) genetics and breeding.</title>
        <authorList>
            <person name="Shi X."/>
            <person name="Cao S."/>
            <person name="Wang X."/>
            <person name="Huang S."/>
            <person name="Wang Y."/>
            <person name="Liu Z."/>
            <person name="Liu W."/>
            <person name="Leng X."/>
            <person name="Peng Y."/>
            <person name="Wang N."/>
            <person name="Wang Y."/>
            <person name="Ma Z."/>
            <person name="Xu X."/>
            <person name="Zhang F."/>
            <person name="Xue H."/>
            <person name="Zhong H."/>
            <person name="Wang Y."/>
            <person name="Zhang K."/>
            <person name="Velt A."/>
            <person name="Avia K."/>
            <person name="Holtgrawe D."/>
            <person name="Grimplet J."/>
            <person name="Matus J.T."/>
            <person name="Ware D."/>
            <person name="Wu X."/>
            <person name="Wang H."/>
            <person name="Liu C."/>
            <person name="Fang Y."/>
            <person name="Rustenholz C."/>
            <person name="Cheng Z."/>
            <person name="Xiao H."/>
            <person name="Zhou Y."/>
        </authorList>
    </citation>
    <scope>NUCLEOTIDE SEQUENCE [LARGE SCALE GENOMIC DNA]</scope>
    <source>
        <strain evidence="3">cv. Pinot noir / PN40024</strain>
        <tissue evidence="2">Leaf</tissue>
    </source>
</reference>
<dbReference type="InterPro" id="IPR013103">
    <property type="entry name" value="RVT_2"/>
</dbReference>
<dbReference type="EMBL" id="CP126662">
    <property type="protein sequence ID" value="WKA05002.1"/>
    <property type="molecule type" value="Genomic_DNA"/>
</dbReference>
<organism evidence="2 3">
    <name type="scientific">Vitis vinifera</name>
    <name type="common">Grape</name>
    <dbReference type="NCBI Taxonomy" id="29760"/>
    <lineage>
        <taxon>Eukaryota</taxon>
        <taxon>Viridiplantae</taxon>
        <taxon>Streptophyta</taxon>
        <taxon>Embryophyta</taxon>
        <taxon>Tracheophyta</taxon>
        <taxon>Spermatophyta</taxon>
        <taxon>Magnoliopsida</taxon>
        <taxon>eudicotyledons</taxon>
        <taxon>Gunneridae</taxon>
        <taxon>Pentapetalae</taxon>
        <taxon>rosids</taxon>
        <taxon>Vitales</taxon>
        <taxon>Vitaceae</taxon>
        <taxon>Viteae</taxon>
        <taxon>Vitis</taxon>
    </lineage>
</organism>
<evidence type="ECO:0000313" key="3">
    <source>
        <dbReference type="Proteomes" id="UP001227230"/>
    </source>
</evidence>
<feature type="domain" description="Reverse transcriptase Ty1/copia-type" evidence="1">
    <location>
        <begin position="15"/>
        <end position="141"/>
    </location>
</feature>
<protein>
    <recommendedName>
        <fullName evidence="1">Reverse transcriptase Ty1/copia-type domain-containing protein</fullName>
    </recommendedName>
</protein>
<dbReference type="SUPFAM" id="SSF56672">
    <property type="entry name" value="DNA/RNA polymerases"/>
    <property type="match status" value="1"/>
</dbReference>
<accession>A0ABY9DBN9</accession>
<dbReference type="InterPro" id="IPR043502">
    <property type="entry name" value="DNA/RNA_pol_sf"/>
</dbReference>
<gene>
    <name evidence="2" type="ORF">VitviT2T_022992</name>
</gene>
<keyword evidence="3" id="KW-1185">Reference proteome</keyword>
<dbReference type="Proteomes" id="UP001227230">
    <property type="component" value="Chromosome 15"/>
</dbReference>
<sequence length="141" mass="16586">MIAMQEELNQFERSEVWELVPIPQNQSVIGTRWVFRNKMDENDIIIRNKARLVAQGFHQEEGIDYEETFAPVARLEAIRMLLAFACFKDFVLYQMDVKSAFLNGFINEEIYVEQPLDFQSFNFSNHVFKLKKALYGLKQAP</sequence>
<proteinExistence type="predicted"/>
<name>A0ABY9DBN9_VITVI</name>
<evidence type="ECO:0000313" key="2">
    <source>
        <dbReference type="EMBL" id="WKA05002.1"/>
    </source>
</evidence>